<feature type="transmembrane region" description="Helical" evidence="7">
    <location>
        <begin position="203"/>
        <end position="224"/>
    </location>
</feature>
<feature type="domain" description="Rhodopsin" evidence="8">
    <location>
        <begin position="36"/>
        <end position="149"/>
    </location>
</feature>
<feature type="transmembrane region" description="Helical" evidence="7">
    <location>
        <begin position="133"/>
        <end position="154"/>
    </location>
</feature>
<feature type="region of interest" description="Disordered" evidence="6">
    <location>
        <begin position="304"/>
        <end position="334"/>
    </location>
</feature>
<evidence type="ECO:0000256" key="7">
    <source>
        <dbReference type="SAM" id="Phobius"/>
    </source>
</evidence>
<dbReference type="InterPro" id="IPR052337">
    <property type="entry name" value="SAT4-like"/>
</dbReference>
<reference evidence="9 10" key="1">
    <citation type="submission" date="2020-01" db="EMBL/GenBank/DDBJ databases">
        <authorList>
            <consortium name="DOE Joint Genome Institute"/>
            <person name="Haridas S."/>
            <person name="Albert R."/>
            <person name="Binder M."/>
            <person name="Bloem J."/>
            <person name="Labutti K."/>
            <person name="Salamov A."/>
            <person name="Andreopoulos B."/>
            <person name="Baker S.E."/>
            <person name="Barry K."/>
            <person name="Bills G."/>
            <person name="Bluhm B.H."/>
            <person name="Cannon C."/>
            <person name="Castanera R."/>
            <person name="Culley D.E."/>
            <person name="Daum C."/>
            <person name="Ezra D."/>
            <person name="Gonzalez J.B."/>
            <person name="Henrissat B."/>
            <person name="Kuo A."/>
            <person name="Liang C."/>
            <person name="Lipzen A."/>
            <person name="Lutzoni F."/>
            <person name="Magnuson J."/>
            <person name="Mondo S."/>
            <person name="Nolan M."/>
            <person name="Ohm R."/>
            <person name="Pangilinan J."/>
            <person name="Park H.-J.H."/>
            <person name="Ramirez L."/>
            <person name="Alfaro M."/>
            <person name="Sun H."/>
            <person name="Tritt A."/>
            <person name="Yoshinaga Y."/>
            <person name="Zwiers L.-H.L."/>
            <person name="Turgeon B.G."/>
            <person name="Goodwin S.B."/>
            <person name="Spatafora J.W."/>
            <person name="Crous P.W."/>
            <person name="Grigoriev I.V."/>
        </authorList>
    </citation>
    <scope>NUCLEOTIDE SEQUENCE [LARGE SCALE GENOMIC DNA]</scope>
    <source>
        <strain evidence="9 10">CBS 611.86</strain>
    </source>
</reference>
<keyword evidence="10" id="KW-1185">Reference proteome</keyword>
<feature type="compositionally biased region" description="Basic and acidic residues" evidence="6">
    <location>
        <begin position="323"/>
        <end position="334"/>
    </location>
</feature>
<dbReference type="Proteomes" id="UP000481861">
    <property type="component" value="Unassembled WGS sequence"/>
</dbReference>
<evidence type="ECO:0000256" key="4">
    <source>
        <dbReference type="ARBA" id="ARBA00023136"/>
    </source>
</evidence>
<comment type="subcellular location">
    <subcellularLocation>
        <location evidence="1">Membrane</location>
        <topology evidence="1">Multi-pass membrane protein</topology>
    </subcellularLocation>
</comment>
<evidence type="ECO:0000256" key="5">
    <source>
        <dbReference type="ARBA" id="ARBA00038359"/>
    </source>
</evidence>
<evidence type="ECO:0000256" key="3">
    <source>
        <dbReference type="ARBA" id="ARBA00022989"/>
    </source>
</evidence>
<feature type="transmembrane region" description="Helical" evidence="7">
    <location>
        <begin position="57"/>
        <end position="79"/>
    </location>
</feature>
<dbReference type="EMBL" id="JAADJZ010000009">
    <property type="protein sequence ID" value="KAF2872235.1"/>
    <property type="molecule type" value="Genomic_DNA"/>
</dbReference>
<comment type="similarity">
    <text evidence="5">Belongs to the SAT4 family.</text>
</comment>
<evidence type="ECO:0000256" key="6">
    <source>
        <dbReference type="SAM" id="MobiDB-lite"/>
    </source>
</evidence>
<dbReference type="GO" id="GO:0016020">
    <property type="term" value="C:membrane"/>
    <property type="evidence" value="ECO:0007669"/>
    <property type="project" value="UniProtKB-SubCell"/>
</dbReference>
<keyword evidence="2 7" id="KW-0812">Transmembrane</keyword>
<evidence type="ECO:0000256" key="2">
    <source>
        <dbReference type="ARBA" id="ARBA00022692"/>
    </source>
</evidence>
<evidence type="ECO:0000313" key="10">
    <source>
        <dbReference type="Proteomes" id="UP000481861"/>
    </source>
</evidence>
<dbReference type="InterPro" id="IPR049326">
    <property type="entry name" value="Rhodopsin_dom_fungi"/>
</dbReference>
<accession>A0A7C8MB49</accession>
<dbReference type="PANTHER" id="PTHR33048">
    <property type="entry name" value="PTH11-LIKE INTEGRAL MEMBRANE PROTEIN (AFU_ORTHOLOGUE AFUA_5G11245)"/>
    <property type="match status" value="1"/>
</dbReference>
<proteinExistence type="inferred from homology"/>
<gene>
    <name evidence="9" type="ORF">BDV95DRAFT_378898</name>
</gene>
<name>A0A7C8MB49_9PLEO</name>
<dbReference type="Pfam" id="PF20684">
    <property type="entry name" value="Fung_rhodopsin"/>
    <property type="match status" value="2"/>
</dbReference>
<keyword evidence="3 7" id="KW-1133">Transmembrane helix</keyword>
<feature type="domain" description="Rhodopsin" evidence="8">
    <location>
        <begin position="173"/>
        <end position="269"/>
    </location>
</feature>
<organism evidence="9 10">
    <name type="scientific">Massariosphaeria phaeospora</name>
    <dbReference type="NCBI Taxonomy" id="100035"/>
    <lineage>
        <taxon>Eukaryota</taxon>
        <taxon>Fungi</taxon>
        <taxon>Dikarya</taxon>
        <taxon>Ascomycota</taxon>
        <taxon>Pezizomycotina</taxon>
        <taxon>Dothideomycetes</taxon>
        <taxon>Pleosporomycetidae</taxon>
        <taxon>Pleosporales</taxon>
        <taxon>Pleosporales incertae sedis</taxon>
        <taxon>Massariosphaeria</taxon>
    </lineage>
</organism>
<dbReference type="PANTHER" id="PTHR33048:SF47">
    <property type="entry name" value="INTEGRAL MEMBRANE PROTEIN-RELATED"/>
    <property type="match status" value="1"/>
</dbReference>
<dbReference type="OrthoDB" id="5429740at2759"/>
<feature type="transmembrane region" description="Helical" evidence="7">
    <location>
        <begin position="166"/>
        <end position="191"/>
    </location>
</feature>
<keyword evidence="4 7" id="KW-0472">Membrane</keyword>
<feature type="transmembrane region" description="Helical" evidence="7">
    <location>
        <begin position="244"/>
        <end position="267"/>
    </location>
</feature>
<sequence>MAQSGAVDAAPGTDYANSLIAITTVILILSSASIAARTYARHLRGTMSWGVDDGLAWVSYLALLANIIPNYILATSHALSPTPATAVEALRIQKAFTTVSYAFPVSMVAGKLSFLFLLRRVFTLNQPWFRTSWYAIFVVLFPCWLAMCFTWSALVGAGRLDPVWQYTYGVPLASFINTATDLAVLVLPIGVTKNLQLPVKQKAGVIGIFALGLVGTIASLVRAIRSVLPEAKHWAPHYHLYSEAALGVAEAGTVLICACLPILRPILRKALDATKRGLSLSLSTKSRTRTTFISLEDRGLGDGDGDGAPIVGKGSGAKNGGWKTEERDVRGVGY</sequence>
<evidence type="ECO:0000259" key="8">
    <source>
        <dbReference type="Pfam" id="PF20684"/>
    </source>
</evidence>
<protein>
    <recommendedName>
        <fullName evidence="8">Rhodopsin domain-containing protein</fullName>
    </recommendedName>
</protein>
<evidence type="ECO:0000313" key="9">
    <source>
        <dbReference type="EMBL" id="KAF2872235.1"/>
    </source>
</evidence>
<comment type="caution">
    <text evidence="9">The sequence shown here is derived from an EMBL/GenBank/DDBJ whole genome shotgun (WGS) entry which is preliminary data.</text>
</comment>
<feature type="transmembrane region" description="Helical" evidence="7">
    <location>
        <begin position="15"/>
        <end position="36"/>
    </location>
</feature>
<dbReference type="AlphaFoldDB" id="A0A7C8MB49"/>
<evidence type="ECO:0000256" key="1">
    <source>
        <dbReference type="ARBA" id="ARBA00004141"/>
    </source>
</evidence>
<feature type="transmembrane region" description="Helical" evidence="7">
    <location>
        <begin position="99"/>
        <end position="121"/>
    </location>
</feature>